<feature type="domain" description="Antirepressor protein C-terminal" evidence="1">
    <location>
        <begin position="124"/>
        <end position="230"/>
    </location>
</feature>
<dbReference type="Pfam" id="PF03374">
    <property type="entry name" value="ANT"/>
    <property type="match status" value="1"/>
</dbReference>
<protein>
    <recommendedName>
        <fullName evidence="1">Antirepressor protein C-terminal domain-containing protein</fullName>
    </recommendedName>
</protein>
<dbReference type="InterPro" id="IPR005039">
    <property type="entry name" value="Ant_C"/>
</dbReference>
<dbReference type="InterPro" id="IPR014054">
    <property type="entry name" value="Phage_regulatory_Rha"/>
</dbReference>
<evidence type="ECO:0000313" key="2">
    <source>
        <dbReference type="EMBL" id="VVN74416.1"/>
    </source>
</evidence>
<organism evidence="2 3">
    <name type="scientific">Pseudomonas fluorescens</name>
    <dbReference type="NCBI Taxonomy" id="294"/>
    <lineage>
        <taxon>Bacteria</taxon>
        <taxon>Pseudomonadati</taxon>
        <taxon>Pseudomonadota</taxon>
        <taxon>Gammaproteobacteria</taxon>
        <taxon>Pseudomonadales</taxon>
        <taxon>Pseudomonadaceae</taxon>
        <taxon>Pseudomonas</taxon>
    </lineage>
</organism>
<sequence length="234" mass="26280">MNTIVAPSNTVTMSSREISDLTGKQHKDVIRDIRVMRKALADDGADLRHLQEVKDGRGYTSEFHLDRVLTETLLTGYSIPLRHRVVTRLGELENVSRQAVTIPQDLPSALRLAAFQAEQNLQLQQVIDKQAPKVEALQRLARTQGDVCITTAAQLLGVRPTRLFAWLNQNRWIHRRTAHSSWVAYQPRLNTGWLKHKLVKVGGGEGEDIKVVEQVMVTRSGIVTLAEQLQGITL</sequence>
<dbReference type="Proteomes" id="UP000381093">
    <property type="component" value="Unassembled WGS sequence"/>
</dbReference>
<dbReference type="AlphaFoldDB" id="A0A5E7A6D5"/>
<name>A0A5E7A6D5_PSEFL</name>
<dbReference type="EMBL" id="CABVHW010000001">
    <property type="protein sequence ID" value="VVN74416.1"/>
    <property type="molecule type" value="Genomic_DNA"/>
</dbReference>
<dbReference type="RefSeq" id="WP_150763143.1">
    <property type="nucleotide sequence ID" value="NZ_CABVHW010000001.1"/>
</dbReference>
<accession>A0A5E7A6D5</accession>
<dbReference type="GO" id="GO:0003677">
    <property type="term" value="F:DNA binding"/>
    <property type="evidence" value="ECO:0007669"/>
    <property type="project" value="InterPro"/>
</dbReference>
<proteinExistence type="predicted"/>
<evidence type="ECO:0000259" key="1">
    <source>
        <dbReference type="Pfam" id="PF03374"/>
    </source>
</evidence>
<evidence type="ECO:0000313" key="3">
    <source>
        <dbReference type="Proteomes" id="UP000381093"/>
    </source>
</evidence>
<reference evidence="2 3" key="1">
    <citation type="submission" date="2019-09" db="EMBL/GenBank/DDBJ databases">
        <authorList>
            <person name="Chandra G."/>
            <person name="Truman W A."/>
        </authorList>
    </citation>
    <scope>NUCLEOTIDE SEQUENCE [LARGE SCALE GENOMIC DNA]</scope>
    <source>
        <strain evidence="2">PS710</strain>
    </source>
</reference>
<gene>
    <name evidence="2" type="ORF">PS710_00648</name>
</gene>
<dbReference type="Pfam" id="PF09669">
    <property type="entry name" value="Phage_pRha"/>
    <property type="match status" value="1"/>
</dbReference>